<comment type="caution">
    <text evidence="2">The sequence shown here is derived from an EMBL/GenBank/DDBJ whole genome shotgun (WGS) entry which is preliminary data.</text>
</comment>
<dbReference type="Pfam" id="PF00535">
    <property type="entry name" value="Glycos_transf_2"/>
    <property type="match status" value="1"/>
</dbReference>
<evidence type="ECO:0000259" key="1">
    <source>
        <dbReference type="Pfam" id="PF00535"/>
    </source>
</evidence>
<dbReference type="SUPFAM" id="SSF53448">
    <property type="entry name" value="Nucleotide-diphospho-sugar transferases"/>
    <property type="match status" value="1"/>
</dbReference>
<dbReference type="Pfam" id="PF04464">
    <property type="entry name" value="Glyphos_transf"/>
    <property type="match status" value="1"/>
</dbReference>
<dbReference type="InterPro" id="IPR007554">
    <property type="entry name" value="Glycerophosphate_synth"/>
</dbReference>
<sequence length="1171" mass="137253">MKFTRVLQPFLSPKKLKKLQNNPTAFFNDAINKRAIPIKNQLKNLKPKKKHGYAEYYIISAVYNVEKYLEDYFNSILKQRLDFKNNIHIICVDDGSTDKSAQIIKSYQKQSPNNIFYLHKENGGQASARNMGLEWLQERLGDQNAESFEEYLFASQAQYDKCGSGEATKSIWITFIDPDDFLDRDYFYEVDSFLEKSQNLAQNLAMISCNLIFYYEARNTYSQTHPLRFKFQKKEEIRSIANLNNFIQLSAASAFLNFAKLPKNLRFDEECKPDFEDAKFVNEFLLENLSLKATFLKDAQYFYRKRSDGTSTLDNKLQADINPVLKLGYLLLLHAKNKSGYIPSFIQRMVIYHIYWIIALCLNKTQFSFHTTEQRAEFHKLFKEIFSLIATQNILDFTLSGFEWLHRVGILHCFKEEYPPYQVVKLEKIAHKQRQILLSYLTPYPRDVESVRVDEKEVYADIEKIMQYNFLDKVFCYEKRLWVHIPKDAKELQIFIRGKEARIFFKKEWYSKIPLLGLFEIKKKEDLWVFCDRDYEARDNAEYLYTYIANTYPNQKIIFALNKDSKDYKRLEREGFNLVEFGSKDFCAYLQKATKVISSHCDAYLTRYFPKDIEFDFIFLQHGVTKDNVSSWLNNKAIDGFLTTSKREYDSITEDFTTYKYTKKEVKLTGFARFDPLLKNNQTNTKQILIMPTWRKYLGLETQTGGYNPNLIASAVLHRSAYFQAWHSFLSSKALENLALRFNVKVVFNPHPNVALYVHYFNLPSFISINSEKPFLELFCESSLMITDYSSVAFDMGYLQKPVLYYQFDEQTFFEQHSYTKGYFDYRKDGFGPVANTEEELLKNLEEILKNHFQMGESYKLNSETAFAFRDGKCCERIYQALLEMDKPYEKHISLGYILTLANNALELQCYKEAKERFQTLLELSQDFSFKESNLAQSFREDWILNYLKCARVSGDSKNALEHLEKLKIQKQQRLSPPCIFEIVKNVLAIETKAIKENQETQKEIRETKHIKEALKALESIPLSSLTHKESLEFITLKLQITALLDKANLKEVYATLKRDFARDSKELDLELLLFIALTHYFAPPPRIILGFLFVLIQAQPKVLKTLRFQAGLQPAFSLVSAYWTPILASAPLEKSTNSVLRTKEYLQCCLIEALLKNPYLILNKGERYAS</sequence>
<protein>
    <submittedName>
        <fullName evidence="2">Bifunctional glycosyltransferase family 2 protein/CDP-glycerol:glycerophosphate glycerophosphotransferase</fullName>
    </submittedName>
</protein>
<evidence type="ECO:0000313" key="3">
    <source>
        <dbReference type="Proteomes" id="UP000700059"/>
    </source>
</evidence>
<dbReference type="InterPro" id="IPR051612">
    <property type="entry name" value="Teichoic_Acid_Biosynth"/>
</dbReference>
<evidence type="ECO:0000313" key="2">
    <source>
        <dbReference type="EMBL" id="MBX7491426.1"/>
    </source>
</evidence>
<dbReference type="InterPro" id="IPR029044">
    <property type="entry name" value="Nucleotide-diphossugar_trans"/>
</dbReference>
<dbReference type="PANTHER" id="PTHR37316">
    <property type="entry name" value="TEICHOIC ACID GLYCEROL-PHOSPHATE PRIMASE"/>
    <property type="match status" value="1"/>
</dbReference>
<name>A0ABS7JPT5_9HELI</name>
<reference evidence="2 3" key="1">
    <citation type="submission" date="2021-08" db="EMBL/GenBank/DDBJ databases">
        <title>Helicobacter spp. isolated from feces of Anatolian Ground Squirrel (Spermophilus xanthoprymnus) in Turkey.</title>
        <authorList>
            <person name="Aydin F."/>
            <person name="Abay S."/>
            <person name="Kayman T."/>
            <person name="Karakaya E."/>
            <person name="Saticioglu I.B."/>
        </authorList>
    </citation>
    <scope>NUCLEOTIDE SEQUENCE [LARGE SCALE GENOMIC DNA]</scope>
    <source>
        <strain evidence="2 3">Faydin-H70</strain>
    </source>
</reference>
<dbReference type="InterPro" id="IPR001173">
    <property type="entry name" value="Glyco_trans_2-like"/>
</dbReference>
<accession>A0ABS7JPT5</accession>
<keyword evidence="3" id="KW-1185">Reference proteome</keyword>
<organism evidence="2 3">
    <name type="scientific">Helicobacter turcicus</name>
    <dbReference type="NCBI Taxonomy" id="2867412"/>
    <lineage>
        <taxon>Bacteria</taxon>
        <taxon>Pseudomonadati</taxon>
        <taxon>Campylobacterota</taxon>
        <taxon>Epsilonproteobacteria</taxon>
        <taxon>Campylobacterales</taxon>
        <taxon>Helicobacteraceae</taxon>
        <taxon>Helicobacter</taxon>
    </lineage>
</organism>
<dbReference type="PANTHER" id="PTHR37316:SF3">
    <property type="entry name" value="TEICHOIC ACID GLYCEROL-PHOSPHATE TRANSFERASE"/>
    <property type="match status" value="1"/>
</dbReference>
<dbReference type="RefSeq" id="WP_221561831.1">
    <property type="nucleotide sequence ID" value="NZ_JAIGYQ010000013.1"/>
</dbReference>
<dbReference type="CDD" id="cd00761">
    <property type="entry name" value="Glyco_tranf_GTA_type"/>
    <property type="match status" value="1"/>
</dbReference>
<dbReference type="Gene3D" id="3.90.550.10">
    <property type="entry name" value="Spore Coat Polysaccharide Biosynthesis Protein SpsA, Chain A"/>
    <property type="match status" value="1"/>
</dbReference>
<dbReference type="EMBL" id="JAIGYQ010000013">
    <property type="protein sequence ID" value="MBX7491426.1"/>
    <property type="molecule type" value="Genomic_DNA"/>
</dbReference>
<proteinExistence type="predicted"/>
<dbReference type="Proteomes" id="UP000700059">
    <property type="component" value="Unassembled WGS sequence"/>
</dbReference>
<dbReference type="InterPro" id="IPR043148">
    <property type="entry name" value="TagF_C"/>
</dbReference>
<dbReference type="SUPFAM" id="SSF53756">
    <property type="entry name" value="UDP-Glycosyltransferase/glycogen phosphorylase"/>
    <property type="match status" value="1"/>
</dbReference>
<feature type="domain" description="Glycosyltransferase 2-like" evidence="1">
    <location>
        <begin position="58"/>
        <end position="136"/>
    </location>
</feature>
<gene>
    <name evidence="2" type="ORF">K4G57_08140</name>
</gene>
<dbReference type="Gene3D" id="3.40.50.12580">
    <property type="match status" value="1"/>
</dbReference>